<feature type="region of interest" description="Disordered" evidence="1">
    <location>
        <begin position="1"/>
        <end position="41"/>
    </location>
</feature>
<dbReference type="AlphaFoldDB" id="A0A6J4VV90"/>
<dbReference type="EMBL" id="CADCWN010000371">
    <property type="protein sequence ID" value="CAA9589411.1"/>
    <property type="molecule type" value="Genomic_DNA"/>
</dbReference>
<protein>
    <submittedName>
        <fullName evidence="2">Uncharacterized protein</fullName>
    </submittedName>
</protein>
<feature type="non-terminal residue" evidence="2">
    <location>
        <position position="1"/>
    </location>
</feature>
<evidence type="ECO:0000256" key="1">
    <source>
        <dbReference type="SAM" id="MobiDB-lite"/>
    </source>
</evidence>
<sequence length="41" mass="4497">TASCSRQWPSYSRPRTTSSHATTGNRGISCQSLAPKRRSLC</sequence>
<proteinExistence type="predicted"/>
<name>A0A6J4VV90_9BACT</name>
<reference evidence="2" key="1">
    <citation type="submission" date="2020-02" db="EMBL/GenBank/DDBJ databases">
        <authorList>
            <person name="Meier V. D."/>
        </authorList>
    </citation>
    <scope>NUCLEOTIDE SEQUENCE</scope>
    <source>
        <strain evidence="2">AVDCRST_MAG18</strain>
    </source>
</reference>
<feature type="non-terminal residue" evidence="2">
    <location>
        <position position="41"/>
    </location>
</feature>
<feature type="compositionally biased region" description="Polar residues" evidence="1">
    <location>
        <begin position="1"/>
        <end position="32"/>
    </location>
</feature>
<gene>
    <name evidence="2" type="ORF">AVDCRST_MAG18-4624</name>
</gene>
<evidence type="ECO:0000313" key="2">
    <source>
        <dbReference type="EMBL" id="CAA9589411.1"/>
    </source>
</evidence>
<accession>A0A6J4VV90</accession>
<organism evidence="2">
    <name type="scientific">uncultured Thermomicrobiales bacterium</name>
    <dbReference type="NCBI Taxonomy" id="1645740"/>
    <lineage>
        <taxon>Bacteria</taxon>
        <taxon>Pseudomonadati</taxon>
        <taxon>Thermomicrobiota</taxon>
        <taxon>Thermomicrobia</taxon>
        <taxon>Thermomicrobiales</taxon>
        <taxon>environmental samples</taxon>
    </lineage>
</organism>